<protein>
    <submittedName>
        <fullName evidence="2">Uncharacterized protein</fullName>
    </submittedName>
</protein>
<evidence type="ECO:0000313" key="2">
    <source>
        <dbReference type="EMBL" id="GBP61464.1"/>
    </source>
</evidence>
<comment type="caution">
    <text evidence="2">The sequence shown here is derived from an EMBL/GenBank/DDBJ whole genome shotgun (WGS) entry which is preliminary data.</text>
</comment>
<gene>
    <name evidence="2" type="ORF">EVAR_34699_1</name>
</gene>
<dbReference type="AlphaFoldDB" id="A0A4C1XG84"/>
<keyword evidence="3" id="KW-1185">Reference proteome</keyword>
<sequence>MFLRPSSPPLTRFPIPDANLPIGRASNWADKAFQDSSRGVSLDRSSGVSLLDPIKDGRPILFLRLARLSKPRTSSSAVNTPTSDSLAAAAAASANPTSTTNLGGAGGAPAVTVPSSNVTICALFICWLGFTLSYFSRAYWGRGACWGQMLMIDNKLSVRQSCVEPHRRRPTTPEGGFRKLRDRRYVYCQPGTSSGNYSPPHPPEGKKYSKQLTNPDKTSLSGTLSCNACLPVTVRNFLRMCLVGMKCT</sequence>
<dbReference type="Proteomes" id="UP000299102">
    <property type="component" value="Unassembled WGS sequence"/>
</dbReference>
<reference evidence="2 3" key="1">
    <citation type="journal article" date="2019" name="Commun. Biol.">
        <title>The bagworm genome reveals a unique fibroin gene that provides high tensile strength.</title>
        <authorList>
            <person name="Kono N."/>
            <person name="Nakamura H."/>
            <person name="Ohtoshi R."/>
            <person name="Tomita M."/>
            <person name="Numata K."/>
            <person name="Arakawa K."/>
        </authorList>
    </citation>
    <scope>NUCLEOTIDE SEQUENCE [LARGE SCALE GENOMIC DNA]</scope>
</reference>
<evidence type="ECO:0000313" key="3">
    <source>
        <dbReference type="Proteomes" id="UP000299102"/>
    </source>
</evidence>
<dbReference type="EMBL" id="BGZK01000815">
    <property type="protein sequence ID" value="GBP61464.1"/>
    <property type="molecule type" value="Genomic_DNA"/>
</dbReference>
<evidence type="ECO:0000256" key="1">
    <source>
        <dbReference type="SAM" id="MobiDB-lite"/>
    </source>
</evidence>
<feature type="region of interest" description="Disordered" evidence="1">
    <location>
        <begin position="191"/>
        <end position="216"/>
    </location>
</feature>
<name>A0A4C1XG84_EUMVA</name>
<proteinExistence type="predicted"/>
<organism evidence="2 3">
    <name type="scientific">Eumeta variegata</name>
    <name type="common">Bagworm moth</name>
    <name type="synonym">Eumeta japonica</name>
    <dbReference type="NCBI Taxonomy" id="151549"/>
    <lineage>
        <taxon>Eukaryota</taxon>
        <taxon>Metazoa</taxon>
        <taxon>Ecdysozoa</taxon>
        <taxon>Arthropoda</taxon>
        <taxon>Hexapoda</taxon>
        <taxon>Insecta</taxon>
        <taxon>Pterygota</taxon>
        <taxon>Neoptera</taxon>
        <taxon>Endopterygota</taxon>
        <taxon>Lepidoptera</taxon>
        <taxon>Glossata</taxon>
        <taxon>Ditrysia</taxon>
        <taxon>Tineoidea</taxon>
        <taxon>Psychidae</taxon>
        <taxon>Oiketicinae</taxon>
        <taxon>Eumeta</taxon>
    </lineage>
</organism>
<accession>A0A4C1XG84</accession>